<dbReference type="InterPro" id="IPR036291">
    <property type="entry name" value="NAD(P)-bd_dom_sf"/>
</dbReference>
<dbReference type="GO" id="GO:0009088">
    <property type="term" value="P:threonine biosynthetic process"/>
    <property type="evidence" value="ECO:0007669"/>
    <property type="project" value="UniProtKB-UniPathway"/>
</dbReference>
<keyword evidence="6" id="KW-0028">Amino-acid biosynthesis</keyword>
<evidence type="ECO:0000256" key="3">
    <source>
        <dbReference type="ARBA" id="ARBA00006753"/>
    </source>
</evidence>
<keyword evidence="8" id="KW-0560">Oxidoreductase</keyword>
<evidence type="ECO:0000256" key="11">
    <source>
        <dbReference type="ARBA" id="ARBA00048841"/>
    </source>
</evidence>
<feature type="domain" description="Homoserine dehydrogenase catalytic" evidence="12">
    <location>
        <begin position="136"/>
        <end position="315"/>
    </location>
</feature>
<dbReference type="UniPathway" id="UPA00050">
    <property type="reaction ID" value="UER00063"/>
</dbReference>
<evidence type="ECO:0000259" key="12">
    <source>
        <dbReference type="Pfam" id="PF00742"/>
    </source>
</evidence>
<dbReference type="PANTHER" id="PTHR43331">
    <property type="entry name" value="HOMOSERINE DEHYDROGENASE"/>
    <property type="match status" value="1"/>
</dbReference>
<gene>
    <name evidence="14" type="ORF">GCM10011571_22940</name>
</gene>
<dbReference type="EC" id="1.1.1.3" evidence="4"/>
<evidence type="ECO:0000256" key="10">
    <source>
        <dbReference type="ARBA" id="ARBA00023167"/>
    </source>
</evidence>
<dbReference type="InterPro" id="IPR001342">
    <property type="entry name" value="HDH_cat"/>
</dbReference>
<dbReference type="Pfam" id="PF00742">
    <property type="entry name" value="Homoserine_dh"/>
    <property type="match status" value="1"/>
</dbReference>
<comment type="caution">
    <text evidence="14">The sequence shown here is derived from an EMBL/GenBank/DDBJ whole genome shotgun (WGS) entry which is preliminary data.</text>
</comment>
<keyword evidence="7" id="KW-0791">Threonine biosynthesis</keyword>
<comment type="similarity">
    <text evidence="3">Belongs to the homoserine dehydrogenase family.</text>
</comment>
<comment type="pathway">
    <text evidence="2">Amino-acid biosynthesis; L-methionine biosynthesis via de novo pathway; L-homoserine from L-aspartate: step 3/3.</text>
</comment>
<evidence type="ECO:0000256" key="5">
    <source>
        <dbReference type="ARBA" id="ARBA00013376"/>
    </source>
</evidence>
<dbReference type="Gene3D" id="3.40.50.720">
    <property type="entry name" value="NAD(P)-binding Rossmann-like Domain"/>
    <property type="match status" value="1"/>
</dbReference>
<name>A0A8J2VFH4_9BACL</name>
<proteinExistence type="inferred from homology"/>
<dbReference type="GO" id="GO:0050661">
    <property type="term" value="F:NADP binding"/>
    <property type="evidence" value="ECO:0007669"/>
    <property type="project" value="InterPro"/>
</dbReference>
<organism evidence="14 15">
    <name type="scientific">Marinithermofilum abyssi</name>
    <dbReference type="NCBI Taxonomy" id="1571185"/>
    <lineage>
        <taxon>Bacteria</taxon>
        <taxon>Bacillati</taxon>
        <taxon>Bacillota</taxon>
        <taxon>Bacilli</taxon>
        <taxon>Bacillales</taxon>
        <taxon>Thermoactinomycetaceae</taxon>
        <taxon>Marinithermofilum</taxon>
    </lineage>
</organism>
<feature type="domain" description="Aspartate/homoserine dehydrogenase NAD-binding" evidence="13">
    <location>
        <begin position="10"/>
        <end position="128"/>
    </location>
</feature>
<keyword evidence="9" id="KW-0915">Sodium</keyword>
<evidence type="ECO:0000256" key="6">
    <source>
        <dbReference type="ARBA" id="ARBA00022605"/>
    </source>
</evidence>
<dbReference type="SUPFAM" id="SSF51735">
    <property type="entry name" value="NAD(P)-binding Rossmann-fold domains"/>
    <property type="match status" value="1"/>
</dbReference>
<accession>A0A8J2VFH4</accession>
<evidence type="ECO:0000256" key="8">
    <source>
        <dbReference type="ARBA" id="ARBA00023002"/>
    </source>
</evidence>
<dbReference type="SUPFAM" id="SSF55347">
    <property type="entry name" value="Glyceraldehyde-3-phosphate dehydrogenase-like, C-terminal domain"/>
    <property type="match status" value="1"/>
</dbReference>
<dbReference type="GO" id="GO:0009086">
    <property type="term" value="P:methionine biosynthetic process"/>
    <property type="evidence" value="ECO:0007669"/>
    <property type="project" value="UniProtKB-KW"/>
</dbReference>
<dbReference type="FunFam" id="3.30.360.10:FF:000005">
    <property type="entry name" value="Homoserine dehydrogenase"/>
    <property type="match status" value="1"/>
</dbReference>
<reference evidence="14" key="1">
    <citation type="journal article" date="2014" name="Int. J. Syst. Evol. Microbiol.">
        <title>Complete genome sequence of Corynebacterium casei LMG S-19264T (=DSM 44701T), isolated from a smear-ripened cheese.</title>
        <authorList>
            <consortium name="US DOE Joint Genome Institute (JGI-PGF)"/>
            <person name="Walter F."/>
            <person name="Albersmeier A."/>
            <person name="Kalinowski J."/>
            <person name="Ruckert C."/>
        </authorList>
    </citation>
    <scope>NUCLEOTIDE SEQUENCE</scope>
    <source>
        <strain evidence="14">CGMCC 1.15179</strain>
    </source>
</reference>
<dbReference type="EMBL" id="BMHQ01000007">
    <property type="protein sequence ID" value="GGE20392.1"/>
    <property type="molecule type" value="Genomic_DNA"/>
</dbReference>
<protein>
    <recommendedName>
        <fullName evidence="5">Homoserine dehydrogenase</fullName>
        <ecNumber evidence="4">1.1.1.3</ecNumber>
    </recommendedName>
</protein>
<dbReference type="Gene3D" id="3.30.360.10">
    <property type="entry name" value="Dihydrodipicolinate Reductase, domain 2"/>
    <property type="match status" value="1"/>
</dbReference>
<dbReference type="InterPro" id="IPR005106">
    <property type="entry name" value="Asp/hSer_DH_NAD-bd"/>
</dbReference>
<dbReference type="PANTHER" id="PTHR43331:SF1">
    <property type="entry name" value="HOMOSERINE DEHYDROGENASE"/>
    <property type="match status" value="1"/>
</dbReference>
<evidence type="ECO:0000313" key="15">
    <source>
        <dbReference type="Proteomes" id="UP000625210"/>
    </source>
</evidence>
<keyword evidence="15" id="KW-1185">Reference proteome</keyword>
<evidence type="ECO:0000256" key="4">
    <source>
        <dbReference type="ARBA" id="ARBA00013213"/>
    </source>
</evidence>
<dbReference type="NCBIfam" id="NF004976">
    <property type="entry name" value="PRK06349.1"/>
    <property type="match status" value="1"/>
</dbReference>
<comment type="pathway">
    <text evidence="1">Amino-acid biosynthesis; L-threonine biosynthesis; L-threonine from L-aspartate: step 3/5.</text>
</comment>
<dbReference type="Proteomes" id="UP000625210">
    <property type="component" value="Unassembled WGS sequence"/>
</dbReference>
<evidence type="ECO:0000256" key="2">
    <source>
        <dbReference type="ARBA" id="ARBA00005062"/>
    </source>
</evidence>
<dbReference type="UniPathway" id="UPA00051">
    <property type="reaction ID" value="UER00465"/>
</dbReference>
<comment type="catalytic activity">
    <reaction evidence="11">
        <text>L-homoserine + NADP(+) = L-aspartate 4-semialdehyde + NADPH + H(+)</text>
        <dbReference type="Rhea" id="RHEA:15761"/>
        <dbReference type="ChEBI" id="CHEBI:15378"/>
        <dbReference type="ChEBI" id="CHEBI:57476"/>
        <dbReference type="ChEBI" id="CHEBI:57783"/>
        <dbReference type="ChEBI" id="CHEBI:58349"/>
        <dbReference type="ChEBI" id="CHEBI:537519"/>
        <dbReference type="EC" id="1.1.1.3"/>
    </reaction>
    <physiologicalReaction direction="right-to-left" evidence="11">
        <dbReference type="Rhea" id="RHEA:15763"/>
    </physiologicalReaction>
</comment>
<dbReference type="AlphaFoldDB" id="A0A8J2VFH4"/>
<reference evidence="14" key="2">
    <citation type="submission" date="2020-09" db="EMBL/GenBank/DDBJ databases">
        <authorList>
            <person name="Sun Q."/>
            <person name="Zhou Y."/>
        </authorList>
    </citation>
    <scope>NUCLEOTIDE SEQUENCE</scope>
    <source>
        <strain evidence="14">CGMCC 1.15179</strain>
    </source>
</reference>
<evidence type="ECO:0000313" key="14">
    <source>
        <dbReference type="EMBL" id="GGE20392.1"/>
    </source>
</evidence>
<evidence type="ECO:0000259" key="13">
    <source>
        <dbReference type="Pfam" id="PF03447"/>
    </source>
</evidence>
<evidence type="ECO:0000256" key="1">
    <source>
        <dbReference type="ARBA" id="ARBA00005056"/>
    </source>
</evidence>
<evidence type="ECO:0000256" key="9">
    <source>
        <dbReference type="ARBA" id="ARBA00023053"/>
    </source>
</evidence>
<dbReference type="RefSeq" id="WP_188648019.1">
    <property type="nucleotide sequence ID" value="NZ_BMHQ01000007.1"/>
</dbReference>
<sequence>MERIGVGLLGLGTVGTGVYKALRNNQDVLLRRTGQLFEVRKILVRDPYKTRQVEGVQFLITTDFHEVLQSGVQVVIEVIGGLESAYAYVRDALTAGCHVVTANKELIAKRGKELEALARQKGVQLLYEAAVGGGIPVLGSIGYLLKANRVHRITGILNGTTNYILTEMEQKGLAFDEVLRESQEKGYAEADPSSDVDGHDAKYKLAILARLAFEAEISLEDIPCRGIRGVTSQDITLARRLGYAIKLLAQAEQYGEKGPISLRVGPALLPENHPLAGVNGVHNAVTLEGDWVQDVTLVGQGAGEQPTASAVVEDVGNVLRLPRISGSTVEHPPVLSGAEEGGSRFVVVETEALPGLAGAASLRDKLEQINLEVEQIGTASFGSSTVLGLVLCHWNASYTNILLAELGIEVKRLEHYPVIGVRKKDRVKEAVVTG</sequence>
<dbReference type="GO" id="GO:0004412">
    <property type="term" value="F:homoserine dehydrogenase activity"/>
    <property type="evidence" value="ECO:0007669"/>
    <property type="project" value="UniProtKB-EC"/>
</dbReference>
<keyword evidence="10" id="KW-0486">Methionine biosynthesis</keyword>
<evidence type="ECO:0000256" key="7">
    <source>
        <dbReference type="ARBA" id="ARBA00022697"/>
    </source>
</evidence>
<dbReference type="Pfam" id="PF03447">
    <property type="entry name" value="NAD_binding_3"/>
    <property type="match status" value="1"/>
</dbReference>